<accession>A0ABY7G2T6</accession>
<proteinExistence type="predicted"/>
<name>A0ABY7G2T6_MYAAR</name>
<reference evidence="1" key="1">
    <citation type="submission" date="2022-11" db="EMBL/GenBank/DDBJ databases">
        <title>Centuries of genome instability and evolution in soft-shell clam transmissible cancer (bioRxiv).</title>
        <authorList>
            <person name="Hart S.F.M."/>
            <person name="Yonemitsu M.A."/>
            <person name="Giersch R.M."/>
            <person name="Beal B.F."/>
            <person name="Arriagada G."/>
            <person name="Davis B.W."/>
            <person name="Ostrander E.A."/>
            <person name="Goff S.P."/>
            <person name="Metzger M.J."/>
        </authorList>
    </citation>
    <scope>NUCLEOTIDE SEQUENCE</scope>
    <source>
        <strain evidence="1">MELC-2E11</strain>
        <tissue evidence="1">Siphon/mantle</tissue>
    </source>
</reference>
<organism evidence="1 2">
    <name type="scientific">Mya arenaria</name>
    <name type="common">Soft-shell clam</name>
    <dbReference type="NCBI Taxonomy" id="6604"/>
    <lineage>
        <taxon>Eukaryota</taxon>
        <taxon>Metazoa</taxon>
        <taxon>Spiralia</taxon>
        <taxon>Lophotrochozoa</taxon>
        <taxon>Mollusca</taxon>
        <taxon>Bivalvia</taxon>
        <taxon>Autobranchia</taxon>
        <taxon>Heteroconchia</taxon>
        <taxon>Euheterodonta</taxon>
        <taxon>Imparidentia</taxon>
        <taxon>Neoheterodontei</taxon>
        <taxon>Myida</taxon>
        <taxon>Myoidea</taxon>
        <taxon>Myidae</taxon>
        <taxon>Mya</taxon>
    </lineage>
</organism>
<evidence type="ECO:0000313" key="1">
    <source>
        <dbReference type="EMBL" id="WAR28768.1"/>
    </source>
</evidence>
<dbReference type="Proteomes" id="UP001164746">
    <property type="component" value="Chromosome 15"/>
</dbReference>
<gene>
    <name evidence="1" type="ORF">MAR_014472</name>
</gene>
<dbReference type="EMBL" id="CP111026">
    <property type="protein sequence ID" value="WAR28768.1"/>
    <property type="molecule type" value="Genomic_DNA"/>
</dbReference>
<sequence length="507" mass="57340">MVETLEKADEENCVNSNGEIGIDDSVVGYAYLLIDTCHTGDSSVDTSGLLNNSVEMVSCRSESFSPVSSKTTGRIYYNSFCAQCNEQKRAVPWQMIILQMRPLTSYELAVMTNEDINDMFPQRLYTPPEGEDWTSKECVSVVDSCNSSNTTLQALCKTYYAPITRASWPTSRPYKNVFCAMCNGLSEERLLNESVCLQSSAKTSSLTNTGTILDVLHYNMRQTQSDKQTSKPETACSDHESTCYPVFCPRGMYRTDSQRCVYFGEKWVINPKLMLTLMKYSGPSLGLALSKMKPLQLVKLLQIPKQCHDIGWTDMSILGDTIPKTVEQETETFEVVLLKNSDGLGIIPETFFPNAKSCLTEEWTMVIQKQKIVLKAFLKKQLNQNLITMPRDRISYELLDKLYFCEQIYLPKDEVMKTPQGLLINSTGAFLYPSEFSSLTRLRSEDRILYVYLVAVCVDDFIETSLDIVNNGGHLVFCLGQYCCLLFCVTIFVLHESAVFQYTVEPH</sequence>
<keyword evidence="2" id="KW-1185">Reference proteome</keyword>
<protein>
    <submittedName>
        <fullName evidence="1">Uncharacterized protein</fullName>
    </submittedName>
</protein>
<evidence type="ECO:0000313" key="2">
    <source>
        <dbReference type="Proteomes" id="UP001164746"/>
    </source>
</evidence>